<dbReference type="Gene3D" id="2.60.120.10">
    <property type="entry name" value="Jelly Rolls"/>
    <property type="match status" value="1"/>
</dbReference>
<evidence type="ECO:0000313" key="3">
    <source>
        <dbReference type="EMBL" id="TFU06047.1"/>
    </source>
</evidence>
<proteinExistence type="predicted"/>
<dbReference type="Proteomes" id="UP000297737">
    <property type="component" value="Unassembled WGS sequence"/>
</dbReference>
<dbReference type="InterPro" id="IPR013096">
    <property type="entry name" value="Cupin_2"/>
</dbReference>
<evidence type="ECO:0000259" key="2">
    <source>
        <dbReference type="Pfam" id="PF07883"/>
    </source>
</evidence>
<dbReference type="AlphaFoldDB" id="A0A4Y9EQZ2"/>
<name>A0A4Y9EQZ2_9SPHN</name>
<gene>
    <name evidence="3" type="ORF">EUV02_03245</name>
</gene>
<dbReference type="OrthoDB" id="8480170at2"/>
<comment type="caution">
    <text evidence="3">The sequence shown here is derived from an EMBL/GenBank/DDBJ whole genome shotgun (WGS) entry which is preliminary data.</text>
</comment>
<keyword evidence="4" id="KW-1185">Reference proteome</keyword>
<dbReference type="SUPFAM" id="SSF51182">
    <property type="entry name" value="RmlC-like cupins"/>
    <property type="match status" value="1"/>
</dbReference>
<feature type="domain" description="Cupin type-2" evidence="2">
    <location>
        <begin position="49"/>
        <end position="118"/>
    </location>
</feature>
<reference evidence="3 4" key="1">
    <citation type="submission" date="2019-02" db="EMBL/GenBank/DDBJ databases">
        <title>Polymorphobacter sp. isolated from the lake at the Tibet of China.</title>
        <authorList>
            <person name="Li A."/>
        </authorList>
    </citation>
    <scope>NUCLEOTIDE SEQUENCE [LARGE SCALE GENOMIC DNA]</scope>
    <source>
        <strain evidence="3 4">DJ1R-1</strain>
    </source>
</reference>
<dbReference type="InterPro" id="IPR014710">
    <property type="entry name" value="RmlC-like_jellyroll"/>
</dbReference>
<feature type="signal peptide" evidence="1">
    <location>
        <begin position="1"/>
        <end position="17"/>
    </location>
</feature>
<dbReference type="InterPro" id="IPR011051">
    <property type="entry name" value="RmlC_Cupin_sf"/>
</dbReference>
<keyword evidence="1" id="KW-0732">Signal</keyword>
<evidence type="ECO:0000256" key="1">
    <source>
        <dbReference type="SAM" id="SignalP"/>
    </source>
</evidence>
<dbReference type="RefSeq" id="WP_135244771.1">
    <property type="nucleotide sequence ID" value="NZ_SIHO01000001.1"/>
</dbReference>
<accession>A0A4Y9EQZ2</accession>
<dbReference type="EMBL" id="SIHO01000001">
    <property type="protein sequence ID" value="TFU06047.1"/>
    <property type="molecule type" value="Genomic_DNA"/>
</dbReference>
<dbReference type="Pfam" id="PF07883">
    <property type="entry name" value="Cupin_2"/>
    <property type="match status" value="1"/>
</dbReference>
<evidence type="ECO:0000313" key="4">
    <source>
        <dbReference type="Proteomes" id="UP000297737"/>
    </source>
</evidence>
<feature type="chain" id="PRO_5021395488" evidence="1">
    <location>
        <begin position="18"/>
        <end position="124"/>
    </location>
</feature>
<sequence>MIRAATLALLLAAPATAAEPSLPSAFDAGWHGQKVCELLFDNAQMRAARCTFPPGVGHERHFHAPHWGYIVQGATMRITTATGTTDRVLKAGESWWSDGIDWHEGVNIGTETGVYIIVEPKTAR</sequence>
<organism evidence="3 4">
    <name type="scientific">Glacieibacterium arshaanense</name>
    <dbReference type="NCBI Taxonomy" id="2511025"/>
    <lineage>
        <taxon>Bacteria</taxon>
        <taxon>Pseudomonadati</taxon>
        <taxon>Pseudomonadota</taxon>
        <taxon>Alphaproteobacteria</taxon>
        <taxon>Sphingomonadales</taxon>
        <taxon>Sphingosinicellaceae</taxon>
        <taxon>Glacieibacterium</taxon>
    </lineage>
</organism>
<protein>
    <submittedName>
        <fullName evidence="3">Cupin domain-containing protein</fullName>
    </submittedName>
</protein>